<dbReference type="Proteomes" id="UP000030762">
    <property type="component" value="Unassembled WGS sequence"/>
</dbReference>
<evidence type="ECO:0000313" key="6">
    <source>
        <dbReference type="Proteomes" id="UP000030762"/>
    </source>
</evidence>
<dbReference type="InterPro" id="IPR006869">
    <property type="entry name" value="DUF547"/>
</dbReference>
<proteinExistence type="predicted"/>
<organism evidence="5 6">
    <name type="scientific">Saprolegnia diclina (strain VS20)</name>
    <dbReference type="NCBI Taxonomy" id="1156394"/>
    <lineage>
        <taxon>Eukaryota</taxon>
        <taxon>Sar</taxon>
        <taxon>Stramenopiles</taxon>
        <taxon>Oomycota</taxon>
        <taxon>Saprolegniomycetes</taxon>
        <taxon>Saprolegniales</taxon>
        <taxon>Saprolegniaceae</taxon>
        <taxon>Saprolegnia</taxon>
    </lineage>
</organism>
<feature type="region of interest" description="Disordered" evidence="1">
    <location>
        <begin position="45"/>
        <end position="71"/>
    </location>
</feature>
<dbReference type="InParanoid" id="T0QFQ3"/>
<evidence type="ECO:0000259" key="4">
    <source>
        <dbReference type="Pfam" id="PF08588"/>
    </source>
</evidence>
<dbReference type="OrthoDB" id="418495at2759"/>
<keyword evidence="2" id="KW-1133">Transmembrane helix</keyword>
<evidence type="ECO:0000259" key="3">
    <source>
        <dbReference type="Pfam" id="PF04784"/>
    </source>
</evidence>
<feature type="transmembrane region" description="Helical" evidence="2">
    <location>
        <begin position="12"/>
        <end position="35"/>
    </location>
</feature>
<feature type="domain" description="Domain of unknown function at the cortex 1" evidence="4">
    <location>
        <begin position="85"/>
        <end position="298"/>
    </location>
</feature>
<keyword evidence="2" id="KW-0812">Transmembrane</keyword>
<dbReference type="Pfam" id="PF04784">
    <property type="entry name" value="DUF547"/>
    <property type="match status" value="1"/>
</dbReference>
<sequence length="846" mass="93741">MSSSDTMGLVPSLLWSTTQATCMVGSIMFVAALWLRHVRKLHGGPPTSSKLASASDHNRMEPTADGQHSDNNFGCGLTLRDALNPVSSIDFNTQLPIPIETPLFHGKAYVLLRDPRGDPRWDPLFEGKQRRVWVMVQGQFKREPKGTVYLAGELPRTMVLSMWTKAWAGMIIASVKTLIGKLHFSFGDDVESPHVALPLYQSADQLVATPINDVPPKLGMDSWGESPADQKARKATPVGDEVFRTDMIYSFQFHTMYIDLPSWNLVNLPGLHDVGLQHFFGDMSLRLSMYEHTPRPHEVAHISKEYCFALDVARGAASMVAPTSADCCSVRDTSTSFAGVEFDLWMWLEYFDATQDIRHIAYVLRVRLADSKVYTVILPSEAVVAIFAVNHDASPLLTRARMDAYAAIEDQALEVGRRLQSIAYGGTGAAKAELYHWLTTPSPMTLAAANSDKALGVSLWPWRRAGMNVCKEGSAYRILSDTCLRQEYLILTSSSLQFYRTYASSPLRKVPMSHMTHVACRYLNDLFVLELHTWTEVLYVHVPDPLSWQAAIEDLCDRSPLRTCAAALQMTAWTPFNALTYEGYLVLNSRKIAHDAATTVSVDPCLVAEAAVVAGARVWSARTRAHKLAFQLAVQELRSVDLSLLEASEHKLAFYLNVYQVLLMHLHLAIPAPTSVCMHQVMYEVGVQKLMLSLAELEHVMLRGGLGAVEDAPYLDFVPQKAAYPSAYTAAACSSRDFRLSAALCSHRDDKVVVVYAPTCVHDQLNAVVSSYWQARVVVGSSSLQLPLSCKWFGSDFGADDRLVRKLLGFLSDDQRSGVCRLLEAPTNLYPEFKDGAKAAPHGFSI</sequence>
<dbReference type="OMA" id="YRTYASS"/>
<gene>
    <name evidence="5" type="ORF">SDRG_09048</name>
</gene>
<dbReference type="EMBL" id="JH767159">
    <property type="protein sequence ID" value="EQC33541.1"/>
    <property type="molecule type" value="Genomic_DNA"/>
</dbReference>
<name>T0QFQ3_SAPDV</name>
<dbReference type="STRING" id="1156394.T0QFQ3"/>
<keyword evidence="2" id="KW-0472">Membrane</keyword>
<reference evidence="5 6" key="1">
    <citation type="submission" date="2012-04" db="EMBL/GenBank/DDBJ databases">
        <title>The Genome Sequence of Saprolegnia declina VS20.</title>
        <authorList>
            <consortium name="The Broad Institute Genome Sequencing Platform"/>
            <person name="Russ C."/>
            <person name="Nusbaum C."/>
            <person name="Tyler B."/>
            <person name="van West P."/>
            <person name="Dieguez-Uribeondo J."/>
            <person name="de Bruijn I."/>
            <person name="Tripathy S."/>
            <person name="Jiang R."/>
            <person name="Young S.K."/>
            <person name="Zeng Q."/>
            <person name="Gargeya S."/>
            <person name="Fitzgerald M."/>
            <person name="Haas B."/>
            <person name="Abouelleil A."/>
            <person name="Alvarado L."/>
            <person name="Arachchi H.M."/>
            <person name="Berlin A."/>
            <person name="Chapman S.B."/>
            <person name="Goldberg J."/>
            <person name="Griggs A."/>
            <person name="Gujja S."/>
            <person name="Hansen M."/>
            <person name="Howarth C."/>
            <person name="Imamovic A."/>
            <person name="Larimer J."/>
            <person name="McCowen C."/>
            <person name="Montmayeur A."/>
            <person name="Murphy C."/>
            <person name="Neiman D."/>
            <person name="Pearson M."/>
            <person name="Priest M."/>
            <person name="Roberts A."/>
            <person name="Saif S."/>
            <person name="Shea T."/>
            <person name="Sisk P."/>
            <person name="Sykes S."/>
            <person name="Wortman J."/>
            <person name="Nusbaum C."/>
            <person name="Birren B."/>
        </authorList>
    </citation>
    <scope>NUCLEOTIDE SEQUENCE [LARGE SCALE GENOMIC DNA]</scope>
    <source>
        <strain evidence="5 6">VS20</strain>
    </source>
</reference>
<dbReference type="GeneID" id="19949775"/>
<evidence type="ECO:0000313" key="5">
    <source>
        <dbReference type="EMBL" id="EQC33541.1"/>
    </source>
</evidence>
<dbReference type="AlphaFoldDB" id="T0QFQ3"/>
<dbReference type="PANTHER" id="PTHR46361:SF3">
    <property type="entry name" value="ELECTRON CARRIER_ PROTEIN DISULFIDE OXIDOREDUCTASE"/>
    <property type="match status" value="1"/>
</dbReference>
<feature type="domain" description="DUF547" evidence="3">
    <location>
        <begin position="648"/>
        <end position="772"/>
    </location>
</feature>
<dbReference type="VEuPathDB" id="FungiDB:SDRG_09048"/>
<evidence type="ECO:0000256" key="1">
    <source>
        <dbReference type="SAM" id="MobiDB-lite"/>
    </source>
</evidence>
<dbReference type="Pfam" id="PF08588">
    <property type="entry name" value="Duc1"/>
    <property type="match status" value="1"/>
</dbReference>
<evidence type="ECO:0000256" key="2">
    <source>
        <dbReference type="SAM" id="Phobius"/>
    </source>
</evidence>
<keyword evidence="6" id="KW-1185">Reference proteome</keyword>
<protein>
    <submittedName>
        <fullName evidence="5">Uncharacterized protein</fullName>
    </submittedName>
</protein>
<dbReference type="InterPro" id="IPR013897">
    <property type="entry name" value="Duc1"/>
</dbReference>
<dbReference type="RefSeq" id="XP_008613181.1">
    <property type="nucleotide sequence ID" value="XM_008614959.1"/>
</dbReference>
<dbReference type="PANTHER" id="PTHR46361">
    <property type="entry name" value="ELECTRON CARRIER/ PROTEIN DISULFIDE OXIDOREDUCTASE"/>
    <property type="match status" value="1"/>
</dbReference>
<accession>T0QFQ3</accession>